<feature type="compositionally biased region" description="Polar residues" evidence="1">
    <location>
        <begin position="330"/>
        <end position="343"/>
    </location>
</feature>
<feature type="region of interest" description="Disordered" evidence="1">
    <location>
        <begin position="831"/>
        <end position="850"/>
    </location>
</feature>
<feature type="region of interest" description="Disordered" evidence="1">
    <location>
        <begin position="202"/>
        <end position="242"/>
    </location>
</feature>
<feature type="compositionally biased region" description="Acidic residues" evidence="1">
    <location>
        <begin position="631"/>
        <end position="642"/>
    </location>
</feature>
<feature type="compositionally biased region" description="Polar residues" evidence="1">
    <location>
        <begin position="904"/>
        <end position="937"/>
    </location>
</feature>
<evidence type="ECO:0000256" key="1">
    <source>
        <dbReference type="SAM" id="MobiDB-lite"/>
    </source>
</evidence>
<name>A0A9W6SUQ2_CANBO</name>
<dbReference type="EMBL" id="BSXN01000159">
    <property type="protein sequence ID" value="GME67370.1"/>
    <property type="molecule type" value="Genomic_DNA"/>
</dbReference>
<reference evidence="2" key="1">
    <citation type="submission" date="2023-04" db="EMBL/GenBank/DDBJ databases">
        <title>Candida boidinii NBRC 10035.</title>
        <authorList>
            <person name="Ichikawa N."/>
            <person name="Sato H."/>
            <person name="Tonouchi N."/>
        </authorList>
    </citation>
    <scope>NUCLEOTIDE SEQUENCE</scope>
    <source>
        <strain evidence="2">NBRC 10035</strain>
    </source>
</reference>
<feature type="compositionally biased region" description="Polar residues" evidence="1">
    <location>
        <begin position="14"/>
        <end position="64"/>
    </location>
</feature>
<feature type="compositionally biased region" description="Low complexity" evidence="1">
    <location>
        <begin position="298"/>
        <end position="312"/>
    </location>
</feature>
<evidence type="ECO:0000313" key="3">
    <source>
        <dbReference type="Proteomes" id="UP001165120"/>
    </source>
</evidence>
<feature type="compositionally biased region" description="Polar residues" evidence="1">
    <location>
        <begin position="667"/>
        <end position="680"/>
    </location>
</feature>
<feature type="region of interest" description="Disordered" evidence="1">
    <location>
        <begin position="264"/>
        <end position="355"/>
    </location>
</feature>
<feature type="region of interest" description="Disordered" evidence="1">
    <location>
        <begin position="623"/>
        <end position="706"/>
    </location>
</feature>
<accession>A0A9W6SUQ2</accession>
<organism evidence="2 3">
    <name type="scientific">Candida boidinii</name>
    <name type="common">Yeast</name>
    <dbReference type="NCBI Taxonomy" id="5477"/>
    <lineage>
        <taxon>Eukaryota</taxon>
        <taxon>Fungi</taxon>
        <taxon>Dikarya</taxon>
        <taxon>Ascomycota</taxon>
        <taxon>Saccharomycotina</taxon>
        <taxon>Pichiomycetes</taxon>
        <taxon>Pichiales</taxon>
        <taxon>Pichiaceae</taxon>
        <taxon>Ogataea</taxon>
        <taxon>Ogataea/Candida clade</taxon>
    </lineage>
</organism>
<feature type="region of interest" description="Disordered" evidence="1">
    <location>
        <begin position="1"/>
        <end position="148"/>
    </location>
</feature>
<keyword evidence="3" id="KW-1185">Reference proteome</keyword>
<feature type="compositionally biased region" description="Low complexity" evidence="1">
    <location>
        <begin position="107"/>
        <end position="117"/>
    </location>
</feature>
<sequence length="955" mass="105301">MDSGATKPSKNHSRSLSIPSITTTMVSAGSADQTEAKNSSNQLQFSLQVPKNSSSQVRSRSLVNEESPDERGRSRASSRDAASSREPSRAASKQKNTARSRSRLTSRSRGAVSRSRATNLQRDLSPVSPHLTGLHTLTKSLTHSGLGKNEVTPEVAAVPEYRSVHLNFVAEEFKPIDPESVLVAKKVRDKDTGRTSIVLTTKKQTQDADYKESNNNDNNKNINKLKNTNTDTSTNGNNIDSSKKFKTRVSFDTVNVEYCAYPPEYSSSKWDDSDPVRSARSDRVLKPRDLSPASLLTGQPPSGRGRSPSPFRDQSPGSRSLSPSERGFSPVQSFSGSTRNSIVNDDKRRGYPTTPIITHESCTLTKTHQEFYLLYNNTSTKRAKLPGRSVLVYISGRRHTWVAIDWCVNRLLEDGDSLIVIASINPDDDPVIREFSGGGIFGPNSTKESIAKNQDQYKSLITDDMIRSSPEYAKIVSENIMRYILAITNPNKIIKVTIELGVGDTKDVLKDMIGLYLPGMIVTSAKPTKASSTRSWLTSRITDRLVKNFPLPVVVVPAMNMNLFEEKLFDIVEKRMMALQKNNQEDQVILNELDLAGEIDTRMAGLKLKQHFVENNSSDLDSDNSSIFSFDSEEEEEEDSDSEDKKLSKKNDRHNENAVKAFEASDDNQLTKQKSTVSTKSRASRMSRISRGSRRTYGTDDDAYSDDGVKSFNPSISLDTSRKKKTNSYFNDGDSSLMSADTTDSVRQVNMATVTAQMKLLEEMTEIRSKPIDENTFKDLLGAVSTAGYRVGIKLADVARLGGAGAELVRTLTLAPDPRYYTKKKSMLLDDGPETNALKTSSSRTSDSFFTPSSPYGNSFPLSANGSTNVKLKSDINYSGVSSAPRLQSALKFEDPKKNGVASIYSNNLSPTNSASKNKSTRPQLTTSRSAGSILTSQKDKDKKKKKGFFKSLFS</sequence>
<feature type="compositionally biased region" description="Low complexity" evidence="1">
    <location>
        <begin position="840"/>
        <end position="850"/>
    </location>
</feature>
<feature type="region of interest" description="Disordered" evidence="1">
    <location>
        <begin position="904"/>
        <end position="955"/>
    </location>
</feature>
<dbReference type="Gene3D" id="3.40.50.620">
    <property type="entry name" value="HUPs"/>
    <property type="match status" value="1"/>
</dbReference>
<feature type="compositionally biased region" description="Basic and acidic residues" evidence="1">
    <location>
        <begin position="204"/>
        <end position="214"/>
    </location>
</feature>
<dbReference type="AlphaFoldDB" id="A0A9W6SUQ2"/>
<dbReference type="Proteomes" id="UP001165120">
    <property type="component" value="Unassembled WGS sequence"/>
</dbReference>
<feature type="compositionally biased region" description="Low complexity" evidence="1">
    <location>
        <begin position="215"/>
        <end position="238"/>
    </location>
</feature>
<comment type="caution">
    <text evidence="2">The sequence shown here is derived from an EMBL/GenBank/DDBJ whole genome shotgun (WGS) entry which is preliminary data.</text>
</comment>
<gene>
    <name evidence="2" type="ORF">Cboi02_000079500</name>
</gene>
<feature type="compositionally biased region" description="Basic and acidic residues" evidence="1">
    <location>
        <begin position="643"/>
        <end position="657"/>
    </location>
</feature>
<dbReference type="InterPro" id="IPR014729">
    <property type="entry name" value="Rossmann-like_a/b/a_fold"/>
</dbReference>
<dbReference type="SUPFAM" id="SSF52402">
    <property type="entry name" value="Adenine nucleotide alpha hydrolases-like"/>
    <property type="match status" value="1"/>
</dbReference>
<feature type="compositionally biased region" description="Basic and acidic residues" evidence="1">
    <location>
        <begin position="269"/>
        <end position="289"/>
    </location>
</feature>
<evidence type="ECO:0000313" key="2">
    <source>
        <dbReference type="EMBL" id="GME67370.1"/>
    </source>
</evidence>
<proteinExistence type="predicted"/>
<protein>
    <submittedName>
        <fullName evidence="2">Unnamed protein product</fullName>
    </submittedName>
</protein>
<feature type="compositionally biased region" description="Basic residues" evidence="1">
    <location>
        <begin position="96"/>
        <end position="106"/>
    </location>
</feature>